<dbReference type="Proteomes" id="UP000729733">
    <property type="component" value="Unassembled WGS sequence"/>
</dbReference>
<gene>
    <name evidence="2" type="ORF">I4641_20590</name>
</gene>
<evidence type="ECO:0000256" key="1">
    <source>
        <dbReference type="SAM" id="Coils"/>
    </source>
</evidence>
<name>A0A964BW89_9CYAN</name>
<feature type="coiled-coil region" evidence="1">
    <location>
        <begin position="51"/>
        <end position="78"/>
    </location>
</feature>
<dbReference type="AlphaFoldDB" id="A0A964BW89"/>
<evidence type="ECO:0000313" key="3">
    <source>
        <dbReference type="Proteomes" id="UP000729733"/>
    </source>
</evidence>
<evidence type="ECO:0000313" key="2">
    <source>
        <dbReference type="EMBL" id="MCC0179363.1"/>
    </source>
</evidence>
<dbReference type="EMBL" id="JADWDC010000079">
    <property type="protein sequence ID" value="MCC0179363.1"/>
    <property type="molecule type" value="Genomic_DNA"/>
</dbReference>
<reference evidence="2" key="1">
    <citation type="journal article" date="2021" name="Antonie Van Leeuwenhoek">
        <title>Draft genome and description of Waterburya agarophytonicola gen. nov. sp. nov. (Pleurocapsales, Cyanobacteria): a seaweed symbiont.</title>
        <authorList>
            <person name="Bonthond G."/>
            <person name="Shalygin S."/>
            <person name="Bayer T."/>
            <person name="Weinberger F."/>
        </authorList>
    </citation>
    <scope>NUCLEOTIDE SEQUENCE</scope>
    <source>
        <strain evidence="2">KI4</strain>
    </source>
</reference>
<protein>
    <submittedName>
        <fullName evidence="2">Uncharacterized protein</fullName>
    </submittedName>
</protein>
<proteinExistence type="predicted"/>
<keyword evidence="3" id="KW-1185">Reference proteome</keyword>
<comment type="caution">
    <text evidence="2">The sequence shown here is derived from an EMBL/GenBank/DDBJ whole genome shotgun (WGS) entry which is preliminary data.</text>
</comment>
<organism evidence="2 3">
    <name type="scientific">Waterburya agarophytonicola KI4</name>
    <dbReference type="NCBI Taxonomy" id="2874699"/>
    <lineage>
        <taxon>Bacteria</taxon>
        <taxon>Bacillati</taxon>
        <taxon>Cyanobacteriota</taxon>
        <taxon>Cyanophyceae</taxon>
        <taxon>Pleurocapsales</taxon>
        <taxon>Hyellaceae</taxon>
        <taxon>Waterburya</taxon>
        <taxon>Waterburya agarophytonicola</taxon>
    </lineage>
</organism>
<sequence length="134" mass="15309">MSINNQNGNMGRKLVSYRIAEDIIENLRKRADLDAISVTELVNRLLRKALESNESERIATLESEIRELKKSKEAIKNNSSYTQWVAAIPSQDLLEQSNNFKTEQRISNLEIKMDEVLLAIKQSISKSNMDLEAD</sequence>
<keyword evidence="1" id="KW-0175">Coiled coil</keyword>
<accession>A0A964BW89</accession>
<dbReference type="RefSeq" id="WP_229642462.1">
    <property type="nucleotide sequence ID" value="NZ_JADWDC010000079.1"/>
</dbReference>